<dbReference type="HAMAP" id="MF_00147_B">
    <property type="entry name" value="TIM_B"/>
    <property type="match status" value="1"/>
</dbReference>
<feature type="binding site" evidence="13">
    <location>
        <begin position="9"/>
        <end position="11"/>
    </location>
    <ligand>
        <name>substrate</name>
    </ligand>
</feature>
<comment type="pathway">
    <text evidence="2 13 14">Carbohydrate biosynthesis; gluconeogenesis.</text>
</comment>
<evidence type="ECO:0000256" key="12">
    <source>
        <dbReference type="ARBA" id="ARBA00055680"/>
    </source>
</evidence>
<comment type="function">
    <text evidence="12 13">Involved in the gluconeogenesis. Catalyzes stereospecifically the conversion of dihydroxyacetone phosphate (DHAP) to D-glyceraldehyde-3-phosphate (G3P).</text>
</comment>
<dbReference type="SUPFAM" id="SSF51351">
    <property type="entry name" value="Triosephosphate isomerase (TIM)"/>
    <property type="match status" value="1"/>
</dbReference>
<dbReference type="EMBL" id="NVWI01000002">
    <property type="protein sequence ID" value="PCJ42829.1"/>
    <property type="molecule type" value="Genomic_DNA"/>
</dbReference>
<comment type="caution">
    <text evidence="15">The sequence shown here is derived from an EMBL/GenBank/DDBJ whole genome shotgun (WGS) entry which is preliminary data.</text>
</comment>
<comment type="catalytic activity">
    <reaction evidence="1 13 14">
        <text>D-glyceraldehyde 3-phosphate = dihydroxyacetone phosphate</text>
        <dbReference type="Rhea" id="RHEA:18585"/>
        <dbReference type="ChEBI" id="CHEBI:57642"/>
        <dbReference type="ChEBI" id="CHEBI:59776"/>
        <dbReference type="EC" id="5.3.1.1"/>
    </reaction>
</comment>
<evidence type="ECO:0000256" key="5">
    <source>
        <dbReference type="ARBA" id="ARBA00011738"/>
    </source>
</evidence>
<evidence type="ECO:0000256" key="14">
    <source>
        <dbReference type="RuleBase" id="RU363013"/>
    </source>
</evidence>
<comment type="similarity">
    <text evidence="4 13 14">Belongs to the triosephosphate isomerase family.</text>
</comment>
<evidence type="ECO:0000313" key="16">
    <source>
        <dbReference type="Proteomes" id="UP000228987"/>
    </source>
</evidence>
<dbReference type="PROSITE" id="PS00171">
    <property type="entry name" value="TIM_1"/>
    <property type="match status" value="1"/>
</dbReference>
<evidence type="ECO:0000313" key="15">
    <source>
        <dbReference type="EMBL" id="PCJ42829.1"/>
    </source>
</evidence>
<dbReference type="Proteomes" id="UP000228987">
    <property type="component" value="Unassembled WGS sequence"/>
</dbReference>
<evidence type="ECO:0000256" key="2">
    <source>
        <dbReference type="ARBA" id="ARBA00004742"/>
    </source>
</evidence>
<dbReference type="InterPro" id="IPR020861">
    <property type="entry name" value="Triosephosphate_isomerase_AS"/>
</dbReference>
<feature type="active site" description="Proton acceptor" evidence="13">
    <location>
        <position position="169"/>
    </location>
</feature>
<evidence type="ECO:0000256" key="8">
    <source>
        <dbReference type="ARBA" id="ARBA00022432"/>
    </source>
</evidence>
<dbReference type="UniPathway" id="UPA00109">
    <property type="reaction ID" value="UER00189"/>
</dbReference>
<keyword evidence="9 13" id="KW-0963">Cytoplasm</keyword>
<dbReference type="Pfam" id="PF00121">
    <property type="entry name" value="TIM"/>
    <property type="match status" value="1"/>
</dbReference>
<evidence type="ECO:0000256" key="11">
    <source>
        <dbReference type="ARBA" id="ARBA00023235"/>
    </source>
</evidence>
<evidence type="ECO:0000256" key="6">
    <source>
        <dbReference type="ARBA" id="ARBA00011940"/>
    </source>
</evidence>
<dbReference type="GO" id="GO:0006094">
    <property type="term" value="P:gluconeogenesis"/>
    <property type="evidence" value="ECO:0007669"/>
    <property type="project" value="UniProtKB-UniRule"/>
</dbReference>
<feature type="active site" description="Electrophile" evidence="13">
    <location>
        <position position="97"/>
    </location>
</feature>
<keyword evidence="10 13" id="KW-0324">Glycolysis</keyword>
<feature type="binding site" evidence="13">
    <location>
        <position position="214"/>
    </location>
    <ligand>
        <name>substrate</name>
    </ligand>
</feature>
<reference evidence="16" key="1">
    <citation type="submission" date="2017-08" db="EMBL/GenBank/DDBJ databases">
        <title>A dynamic microbial community with high functional redundancy inhabits the cold, oxic subseafloor aquifer.</title>
        <authorList>
            <person name="Tully B.J."/>
            <person name="Wheat C.G."/>
            <person name="Glazer B.T."/>
            <person name="Huber J.A."/>
        </authorList>
    </citation>
    <scope>NUCLEOTIDE SEQUENCE [LARGE SCALE GENOMIC DNA]</scope>
</reference>
<feature type="binding site" evidence="13">
    <location>
        <position position="175"/>
    </location>
    <ligand>
        <name>substrate</name>
    </ligand>
</feature>
<dbReference type="GO" id="GO:0046166">
    <property type="term" value="P:glyceraldehyde-3-phosphate biosynthetic process"/>
    <property type="evidence" value="ECO:0007669"/>
    <property type="project" value="TreeGrafter"/>
</dbReference>
<keyword evidence="11 13" id="KW-0413">Isomerase</keyword>
<dbReference type="InterPro" id="IPR022896">
    <property type="entry name" value="TrioseP_Isoase_bac/euk"/>
</dbReference>
<comment type="pathway">
    <text evidence="13 14">Carbohydrate degradation; glycolysis; D-glyceraldehyde 3-phosphate from glycerone phosphate: step 1/1.</text>
</comment>
<keyword evidence="8 13" id="KW-0312">Gluconeogenesis</keyword>
<evidence type="ECO:0000256" key="3">
    <source>
        <dbReference type="ARBA" id="ARBA00004939"/>
    </source>
</evidence>
<dbReference type="GO" id="GO:0006096">
    <property type="term" value="P:glycolytic process"/>
    <property type="evidence" value="ECO:0007669"/>
    <property type="project" value="UniProtKB-UniRule"/>
</dbReference>
<organism evidence="15 16">
    <name type="scientific">SAR86 cluster bacterium</name>
    <dbReference type="NCBI Taxonomy" id="2030880"/>
    <lineage>
        <taxon>Bacteria</taxon>
        <taxon>Pseudomonadati</taxon>
        <taxon>Pseudomonadota</taxon>
        <taxon>Gammaproteobacteria</taxon>
        <taxon>SAR86 cluster</taxon>
    </lineage>
</organism>
<evidence type="ECO:0000256" key="9">
    <source>
        <dbReference type="ARBA" id="ARBA00022490"/>
    </source>
</evidence>
<feature type="binding site" evidence="13">
    <location>
        <begin position="235"/>
        <end position="236"/>
    </location>
    <ligand>
        <name>substrate</name>
    </ligand>
</feature>
<comment type="subunit">
    <text evidence="5 13 14">Homodimer.</text>
</comment>
<dbReference type="UniPathway" id="UPA00138"/>
<dbReference type="PROSITE" id="PS51440">
    <property type="entry name" value="TIM_2"/>
    <property type="match status" value="1"/>
</dbReference>
<evidence type="ECO:0000256" key="7">
    <source>
        <dbReference type="ARBA" id="ARBA00019397"/>
    </source>
</evidence>
<dbReference type="GO" id="GO:0004807">
    <property type="term" value="F:triose-phosphate isomerase activity"/>
    <property type="evidence" value="ECO:0007669"/>
    <property type="project" value="UniProtKB-UniRule"/>
</dbReference>
<sequence length="251" mass="26845">MRTNLVVANWKMHGHKKEVTQLLNALKNGINTSATKDSKMVICPPSLFLGQVQKELAETGIAIGTQNAHPQNEGAFTGEVGFAMLREFSCSYAIIGHSERREIFAETDKFIAEKFAAAQVQSVIPILCIGETQAQRESGLTESTVLGQLQAVISEVGIEAFANAVIAYEPIWAIGTGLTASPEQAQEVHAAIRSFLAKLDQNIAENISILYGGSVKANNAEALFYQSDIDGALVGGASLDAEEFLTIYAAA</sequence>
<dbReference type="PANTHER" id="PTHR21139">
    <property type="entry name" value="TRIOSEPHOSPHATE ISOMERASE"/>
    <property type="match status" value="1"/>
</dbReference>
<gene>
    <name evidence="13" type="primary">tpiA</name>
    <name evidence="15" type="ORF">COA71_04845</name>
</gene>
<dbReference type="InterPro" id="IPR000652">
    <property type="entry name" value="Triosephosphate_isomerase"/>
</dbReference>
<dbReference type="GO" id="GO:0005829">
    <property type="term" value="C:cytosol"/>
    <property type="evidence" value="ECO:0007669"/>
    <property type="project" value="TreeGrafter"/>
</dbReference>
<dbReference type="AlphaFoldDB" id="A0A2A5CG37"/>
<dbReference type="InterPro" id="IPR035990">
    <property type="entry name" value="TIM_sf"/>
</dbReference>
<dbReference type="PANTHER" id="PTHR21139:SF42">
    <property type="entry name" value="TRIOSEPHOSPHATE ISOMERASE"/>
    <property type="match status" value="1"/>
</dbReference>
<dbReference type="EC" id="5.3.1.1" evidence="6 13"/>
<evidence type="ECO:0000256" key="1">
    <source>
        <dbReference type="ARBA" id="ARBA00000474"/>
    </source>
</evidence>
<evidence type="ECO:0000256" key="10">
    <source>
        <dbReference type="ARBA" id="ARBA00023152"/>
    </source>
</evidence>
<accession>A0A2A5CG37</accession>
<dbReference type="GO" id="GO:0019563">
    <property type="term" value="P:glycerol catabolic process"/>
    <property type="evidence" value="ECO:0007669"/>
    <property type="project" value="TreeGrafter"/>
</dbReference>
<comment type="subcellular location">
    <subcellularLocation>
        <location evidence="13 14">Cytoplasm</location>
    </subcellularLocation>
</comment>
<evidence type="ECO:0000256" key="4">
    <source>
        <dbReference type="ARBA" id="ARBA00007422"/>
    </source>
</evidence>
<dbReference type="NCBIfam" id="TIGR00419">
    <property type="entry name" value="tim"/>
    <property type="match status" value="1"/>
</dbReference>
<dbReference type="FunFam" id="3.20.20.70:FF:000020">
    <property type="entry name" value="Triosephosphate isomerase"/>
    <property type="match status" value="1"/>
</dbReference>
<name>A0A2A5CG37_9GAMM</name>
<dbReference type="Gene3D" id="3.20.20.70">
    <property type="entry name" value="Aldolase class I"/>
    <property type="match status" value="1"/>
</dbReference>
<proteinExistence type="inferred from homology"/>
<evidence type="ECO:0000256" key="13">
    <source>
        <dbReference type="HAMAP-Rule" id="MF_00147"/>
    </source>
</evidence>
<dbReference type="InterPro" id="IPR013785">
    <property type="entry name" value="Aldolase_TIM"/>
</dbReference>
<dbReference type="CDD" id="cd00311">
    <property type="entry name" value="TIM"/>
    <property type="match status" value="1"/>
</dbReference>
<comment type="pathway">
    <text evidence="3">Carbohydrate metabolism; erythritol degradation.</text>
</comment>
<protein>
    <recommendedName>
        <fullName evidence="7 13">Triosephosphate isomerase</fullName>
        <shortName evidence="13">TIM</shortName>
        <shortName evidence="13">TPI</shortName>
        <ecNumber evidence="6 13">5.3.1.1</ecNumber>
    </recommendedName>
    <alternativeName>
        <fullName evidence="13">Triose-phosphate isomerase</fullName>
    </alternativeName>
</protein>